<dbReference type="EMBL" id="LFCV01000001">
    <property type="protein sequence ID" value="KMJ47077.1"/>
    <property type="molecule type" value="Genomic_DNA"/>
</dbReference>
<dbReference type="Proteomes" id="UP000036277">
    <property type="component" value="Unassembled WGS sequence"/>
</dbReference>
<proteinExistence type="predicted"/>
<dbReference type="RefSeq" id="WP_047961352.1">
    <property type="nucleotide sequence ID" value="NZ_CAWMBG010000001.1"/>
</dbReference>
<organism evidence="1 2">
    <name type="scientific">Xenorhabdus khoisanae</name>
    <dbReference type="NCBI Taxonomy" id="880157"/>
    <lineage>
        <taxon>Bacteria</taxon>
        <taxon>Pseudomonadati</taxon>
        <taxon>Pseudomonadota</taxon>
        <taxon>Gammaproteobacteria</taxon>
        <taxon>Enterobacterales</taxon>
        <taxon>Morganellaceae</taxon>
        <taxon>Xenorhabdus</taxon>
    </lineage>
</organism>
<sequence length="65" mass="7287">MLSIALEQLAGHAGFSGITPLLNMLEEIYDETRRFQSIANKLGIDKSLATTIAQHMQQKWSDLKI</sequence>
<gene>
    <name evidence="1" type="ORF">AB204_00045</name>
</gene>
<evidence type="ECO:0000313" key="1">
    <source>
        <dbReference type="EMBL" id="KMJ47077.1"/>
    </source>
</evidence>
<dbReference type="AlphaFoldDB" id="A0A0J5FYT5"/>
<reference evidence="1 2" key="1">
    <citation type="submission" date="2015-06" db="EMBL/GenBank/DDBJ databases">
        <title>Draft Whole-Genome Sequence of the Entomopathogenic Bacterium Xenorhabdus khoisanae.</title>
        <authorList>
            <person name="Naidoo S."/>
            <person name="Featherston J."/>
            <person name="Gray V.M."/>
        </authorList>
    </citation>
    <scope>NUCLEOTIDE SEQUENCE [LARGE SCALE GENOMIC DNA]</scope>
    <source>
        <strain evidence="1 2">MCB</strain>
    </source>
</reference>
<dbReference type="STRING" id="880157.AB204_00045"/>
<keyword evidence="2" id="KW-1185">Reference proteome</keyword>
<accession>A0A0J5FYT5</accession>
<evidence type="ECO:0000313" key="2">
    <source>
        <dbReference type="Proteomes" id="UP000036277"/>
    </source>
</evidence>
<name>A0A0J5FYT5_9GAMM</name>
<dbReference type="PATRIC" id="fig|880157.4.peg.9"/>
<comment type="caution">
    <text evidence="1">The sequence shown here is derived from an EMBL/GenBank/DDBJ whole genome shotgun (WGS) entry which is preliminary data.</text>
</comment>
<protein>
    <submittedName>
        <fullName evidence="1">Uncharacterized protein</fullName>
    </submittedName>
</protein>